<dbReference type="Proteomes" id="UP000436088">
    <property type="component" value="Unassembled WGS sequence"/>
</dbReference>
<protein>
    <submittedName>
        <fullName evidence="2">Uncharacterized protein</fullName>
    </submittedName>
</protein>
<evidence type="ECO:0000313" key="2">
    <source>
        <dbReference type="EMBL" id="KAE8713863.1"/>
    </source>
</evidence>
<reference evidence="2" key="1">
    <citation type="submission" date="2019-09" db="EMBL/GenBank/DDBJ databases">
        <title>Draft genome information of white flower Hibiscus syriacus.</title>
        <authorList>
            <person name="Kim Y.-M."/>
        </authorList>
    </citation>
    <scope>NUCLEOTIDE SEQUENCE [LARGE SCALE GENOMIC DNA]</scope>
    <source>
        <strain evidence="2">YM2019G1</strain>
    </source>
</reference>
<gene>
    <name evidence="2" type="ORF">F3Y22_tig00110204pilonHSYRG00130</name>
</gene>
<accession>A0A6A3BBG1</accession>
<feature type="region of interest" description="Disordered" evidence="1">
    <location>
        <begin position="86"/>
        <end position="108"/>
    </location>
</feature>
<dbReference type="AlphaFoldDB" id="A0A6A3BBG1"/>
<sequence>MQESPSYGCNACMREQRVKAWSPGRNLPAMACRAHRGLKAWSPGVHGGLWVGLCMSHAHCPRQINCSGGALYSPGGRSPYMPSDLPGRHARPARQRSPCNARPTTSMHAPTTSMHAQLAKGHHAMHAQRPPCTPSSPKVTMQSMLGLNNVGGLDMALGEVGVSAGQRGMGLGEVGVSAWPCMHATWVGRQGIPATYGWVVHVPCTTRSSSRATS</sequence>
<comment type="caution">
    <text evidence="2">The sequence shown here is derived from an EMBL/GenBank/DDBJ whole genome shotgun (WGS) entry which is preliminary data.</text>
</comment>
<name>A0A6A3BBG1_HIBSY</name>
<organism evidence="2 3">
    <name type="scientific">Hibiscus syriacus</name>
    <name type="common">Rose of Sharon</name>
    <dbReference type="NCBI Taxonomy" id="106335"/>
    <lineage>
        <taxon>Eukaryota</taxon>
        <taxon>Viridiplantae</taxon>
        <taxon>Streptophyta</taxon>
        <taxon>Embryophyta</taxon>
        <taxon>Tracheophyta</taxon>
        <taxon>Spermatophyta</taxon>
        <taxon>Magnoliopsida</taxon>
        <taxon>eudicotyledons</taxon>
        <taxon>Gunneridae</taxon>
        <taxon>Pentapetalae</taxon>
        <taxon>rosids</taxon>
        <taxon>malvids</taxon>
        <taxon>Malvales</taxon>
        <taxon>Malvaceae</taxon>
        <taxon>Malvoideae</taxon>
        <taxon>Hibiscus</taxon>
    </lineage>
</organism>
<evidence type="ECO:0000256" key="1">
    <source>
        <dbReference type="SAM" id="MobiDB-lite"/>
    </source>
</evidence>
<dbReference type="EMBL" id="VEPZ02000875">
    <property type="protein sequence ID" value="KAE8713863.1"/>
    <property type="molecule type" value="Genomic_DNA"/>
</dbReference>
<keyword evidence="3" id="KW-1185">Reference proteome</keyword>
<evidence type="ECO:0000313" key="3">
    <source>
        <dbReference type="Proteomes" id="UP000436088"/>
    </source>
</evidence>
<proteinExistence type="predicted"/>